<proteinExistence type="predicted"/>
<evidence type="ECO:0000313" key="1">
    <source>
        <dbReference type="EMBL" id="DAF52417.1"/>
    </source>
</evidence>
<accession>A0A8S5SN30</accession>
<sequence>MNHRLQYNYLCFQSFHNQYMLHHMNKLHKEHYLLYSLQHYQYRYKCKFYHQ</sequence>
<dbReference type="EMBL" id="BK032636">
    <property type="protein sequence ID" value="DAF52417.1"/>
    <property type="molecule type" value="Genomic_DNA"/>
</dbReference>
<reference evidence="1" key="1">
    <citation type="journal article" date="2021" name="Proc. Natl. Acad. Sci. U.S.A.">
        <title>A Catalog of Tens of Thousands of Viruses from Human Metagenomes Reveals Hidden Associations with Chronic Diseases.</title>
        <authorList>
            <person name="Tisza M.J."/>
            <person name="Buck C.B."/>
        </authorList>
    </citation>
    <scope>NUCLEOTIDE SEQUENCE</scope>
    <source>
        <strain evidence="1">CteZR38</strain>
    </source>
</reference>
<protein>
    <submittedName>
        <fullName evidence="1">Uncharacterized protein</fullName>
    </submittedName>
</protein>
<organism evidence="1">
    <name type="scientific">Siphoviridae sp. cteZR38</name>
    <dbReference type="NCBI Taxonomy" id="2827906"/>
    <lineage>
        <taxon>Viruses</taxon>
        <taxon>Duplodnaviria</taxon>
        <taxon>Heunggongvirae</taxon>
        <taxon>Uroviricota</taxon>
        <taxon>Caudoviricetes</taxon>
    </lineage>
</organism>
<name>A0A8S5SN30_9CAUD</name>